<protein>
    <submittedName>
        <fullName evidence="2">Uncharacterized protein</fullName>
    </submittedName>
</protein>
<feature type="compositionally biased region" description="Pro residues" evidence="1">
    <location>
        <begin position="194"/>
        <end position="203"/>
    </location>
</feature>
<dbReference type="VEuPathDB" id="FungiDB:M747DRAFT_140502"/>
<evidence type="ECO:0000313" key="2">
    <source>
        <dbReference type="EMBL" id="RDH15372.1"/>
    </source>
</evidence>
<evidence type="ECO:0000256" key="1">
    <source>
        <dbReference type="SAM" id="MobiDB-lite"/>
    </source>
</evidence>
<gene>
    <name evidence="2" type="ORF">M747DRAFT_140502</name>
</gene>
<dbReference type="EMBL" id="KZ851949">
    <property type="protein sequence ID" value="RDH15372.1"/>
    <property type="molecule type" value="Genomic_DNA"/>
</dbReference>
<dbReference type="Proteomes" id="UP000253845">
    <property type="component" value="Unassembled WGS sequence"/>
</dbReference>
<feature type="region of interest" description="Disordered" evidence="1">
    <location>
        <begin position="125"/>
        <end position="164"/>
    </location>
</feature>
<accession>A0A370BPT7</accession>
<organism evidence="2 3">
    <name type="scientific">Aspergillus niger ATCC 13496</name>
    <dbReference type="NCBI Taxonomy" id="1353008"/>
    <lineage>
        <taxon>Eukaryota</taxon>
        <taxon>Fungi</taxon>
        <taxon>Dikarya</taxon>
        <taxon>Ascomycota</taxon>
        <taxon>Pezizomycotina</taxon>
        <taxon>Eurotiomycetes</taxon>
        <taxon>Eurotiomycetidae</taxon>
        <taxon>Eurotiales</taxon>
        <taxon>Aspergillaceae</taxon>
        <taxon>Aspergillus</taxon>
        <taxon>Aspergillus subgen. Circumdati</taxon>
    </lineage>
</organism>
<evidence type="ECO:0000313" key="3">
    <source>
        <dbReference type="Proteomes" id="UP000253845"/>
    </source>
</evidence>
<proteinExistence type="predicted"/>
<dbReference type="AlphaFoldDB" id="A0A370BPT7"/>
<reference evidence="2 3" key="1">
    <citation type="submission" date="2018-07" db="EMBL/GenBank/DDBJ databases">
        <title>Section-level genome sequencing of Aspergillus section Nigri to investigate inter- and intra-species variation.</title>
        <authorList>
            <consortium name="DOE Joint Genome Institute"/>
            <person name="Vesth T.C."/>
            <person name="Nybo J.L."/>
            <person name="Theobald S."/>
            <person name="Frisvad J.C."/>
            <person name="Larsen T.O."/>
            <person name="Nielsen K.F."/>
            <person name="Hoof J.B."/>
            <person name="Brandl J."/>
            <person name="Salamov A."/>
            <person name="Riley R."/>
            <person name="Gladden J.M."/>
            <person name="Phatale P."/>
            <person name="Nielsen M.T."/>
            <person name="Lyhne E.K."/>
            <person name="Kogle M.E."/>
            <person name="Strasser K."/>
            <person name="McDonnell E."/>
            <person name="Barry K."/>
            <person name="Clum A."/>
            <person name="Chen C."/>
            <person name="Nolan M."/>
            <person name="Sandor L."/>
            <person name="Kuo A."/>
            <person name="Lipzen A."/>
            <person name="Hainaut M."/>
            <person name="Drula E."/>
            <person name="Tsang A."/>
            <person name="Magnuson J.K."/>
            <person name="Henrissat B."/>
            <person name="Wiebenga A."/>
            <person name="Simmons B.A."/>
            <person name="Makela M.R."/>
            <person name="De vries R.P."/>
            <person name="Grigoriev I.V."/>
            <person name="Mortensen U.H."/>
            <person name="Baker S.E."/>
            <person name="Andersen M.R."/>
        </authorList>
    </citation>
    <scope>NUCLEOTIDE SEQUENCE [LARGE SCALE GENOMIC DNA]</scope>
    <source>
        <strain evidence="2 3">ATCC 13496</strain>
    </source>
</reference>
<feature type="region of interest" description="Disordered" evidence="1">
    <location>
        <begin position="194"/>
        <end position="223"/>
    </location>
</feature>
<name>A0A370BPT7_ASPNG</name>
<sequence>MAIHSIFTLPWNNAIFGDGSLPVLHKQISLSSYIVVNAARSIILTLNCAQIDASTPTWLVLYFPLVSVINLFIYILKYPSLPTTQSDIALIEVAAGHFSRLEYASADLARPFAREITHLARAVATAAEEGKETMRTAPSPSMPRREADDSKGPNPPNLAIGSRRQMLAPNARQVDSENMVNFYSDDWSISSLFPPPASSPPALSPFNSGNTGSFLDFETAESA</sequence>